<evidence type="ECO:0000256" key="5">
    <source>
        <dbReference type="PIRSR" id="PIRSR016020-1"/>
    </source>
</evidence>
<dbReference type="Proteomes" id="UP000016223">
    <property type="component" value="Chromosome 1"/>
</dbReference>
<evidence type="ECO:0000256" key="3">
    <source>
        <dbReference type="ARBA" id="ARBA00023235"/>
    </source>
</evidence>
<sequence>MPIPCHGISAAYNSPMDISSIEFRGQPALRATGADGSAFAVSLHGAQLLSWTTADRVERLYLSPRAVFDGQAAIRGGVPICCPQFNQRGMLPKHGFMRNLPWENRGIDATTGELVLRLRDSEATRKLWPHAFEARLQIGMAAGRLRTALTLLNTGHGPFSFAAALHTYLRVDDIAHVRLEGLQGANRWDSLRDDRHVETAPALHFDAEFDSVYAAPAKPLRLVQPSGTLEIAQSASCSETVVWNPGAVLGAKLADMPEDGYRHMLCVEAARIDEQVLLASGAQWQGWQQLRVL</sequence>
<dbReference type="EMBL" id="CP003911">
    <property type="protein sequence ID" value="AGU48349.1"/>
    <property type="molecule type" value="Genomic_DNA"/>
</dbReference>
<dbReference type="PIRSF" id="PIRSF016020">
    <property type="entry name" value="PHexose_mutarotase"/>
    <property type="match status" value="1"/>
</dbReference>
<dbReference type="PATRIC" id="fig|1246301.3.peg.1259"/>
<organism evidence="6 7">
    <name type="scientific">Variovorax paradoxus B4</name>
    <dbReference type="NCBI Taxonomy" id="1246301"/>
    <lineage>
        <taxon>Bacteria</taxon>
        <taxon>Pseudomonadati</taxon>
        <taxon>Pseudomonadota</taxon>
        <taxon>Betaproteobacteria</taxon>
        <taxon>Burkholderiales</taxon>
        <taxon>Comamonadaceae</taxon>
        <taxon>Variovorax</taxon>
    </lineage>
</organism>
<evidence type="ECO:0000313" key="6">
    <source>
        <dbReference type="EMBL" id="AGU48349.1"/>
    </source>
</evidence>
<accession>T1X7P0</accession>
<dbReference type="GO" id="GO:0047938">
    <property type="term" value="F:glucose-6-phosphate 1-epimerase activity"/>
    <property type="evidence" value="ECO:0007669"/>
    <property type="project" value="UniProtKB-UniRule"/>
</dbReference>
<dbReference type="GO" id="GO:0005737">
    <property type="term" value="C:cytoplasm"/>
    <property type="evidence" value="ECO:0007669"/>
    <property type="project" value="TreeGrafter"/>
</dbReference>
<proteinExistence type="inferred from homology"/>
<keyword evidence="3 4" id="KW-0413">Isomerase</keyword>
<evidence type="ECO:0000256" key="4">
    <source>
        <dbReference type="PIRNR" id="PIRNR016020"/>
    </source>
</evidence>
<dbReference type="AlphaFoldDB" id="T1X7P0"/>
<feature type="active site" evidence="5">
    <location>
        <position position="166"/>
    </location>
</feature>
<comment type="similarity">
    <text evidence="2 4">Belongs to the glucose-6-phosphate 1-epimerase family.</text>
</comment>
<dbReference type="GO" id="GO:0030246">
    <property type="term" value="F:carbohydrate binding"/>
    <property type="evidence" value="ECO:0007669"/>
    <property type="project" value="UniProtKB-UniRule"/>
</dbReference>
<dbReference type="Gene3D" id="2.70.98.10">
    <property type="match status" value="1"/>
</dbReference>
<dbReference type="PANTHER" id="PTHR11122:SF13">
    <property type="entry name" value="GLUCOSE-6-PHOSPHATE 1-EPIMERASE"/>
    <property type="match status" value="1"/>
</dbReference>
<evidence type="ECO:0000313" key="7">
    <source>
        <dbReference type="Proteomes" id="UP000016223"/>
    </source>
</evidence>
<comment type="catalytic activity">
    <reaction evidence="1">
        <text>alpha-D-glucose 6-phosphate = beta-D-glucose 6-phosphate</text>
        <dbReference type="Rhea" id="RHEA:16249"/>
        <dbReference type="ChEBI" id="CHEBI:58225"/>
        <dbReference type="ChEBI" id="CHEBI:58247"/>
        <dbReference type="EC" id="5.1.3.15"/>
    </reaction>
</comment>
<dbReference type="Pfam" id="PF01263">
    <property type="entry name" value="Aldose_epim"/>
    <property type="match status" value="1"/>
</dbReference>
<evidence type="ECO:0000256" key="1">
    <source>
        <dbReference type="ARBA" id="ARBA00001096"/>
    </source>
</evidence>
<dbReference type="InterPro" id="IPR014718">
    <property type="entry name" value="GH-type_carb-bd"/>
</dbReference>
<name>T1X7P0_VARPD</name>
<dbReference type="InterPro" id="IPR008183">
    <property type="entry name" value="Aldose_1/G6P_1-epimerase"/>
</dbReference>
<dbReference type="InterPro" id="IPR011013">
    <property type="entry name" value="Gal_mutarotase_sf_dom"/>
</dbReference>
<gene>
    <name evidence="6" type="ORF">VAPA_1c12330</name>
</gene>
<protein>
    <recommendedName>
        <fullName evidence="4">Putative glucose-6-phosphate 1-epimerase</fullName>
        <ecNumber evidence="4">5.1.3.15</ecNumber>
    </recommendedName>
</protein>
<reference evidence="6 7" key="1">
    <citation type="submission" date="2012-10" db="EMBL/GenBank/DDBJ databases">
        <title>Genome sequence of Variovorax paradoxus B4.</title>
        <authorList>
            <person name="Schuldes J."/>
            <person name="Brandt U."/>
            <person name="Hiessl S."/>
            <person name="Wuebbeler J.H."/>
            <person name="Thuermer A."/>
            <person name="Steinbuechel A."/>
            <person name="Daniel R."/>
        </authorList>
    </citation>
    <scope>NUCLEOTIDE SEQUENCE [LARGE SCALE GENOMIC DNA]</scope>
    <source>
        <strain evidence="6 7">B4</strain>
    </source>
</reference>
<dbReference type="PANTHER" id="PTHR11122">
    <property type="entry name" value="APOSPORY-ASSOCIATED PROTEIN C-RELATED"/>
    <property type="match status" value="1"/>
</dbReference>
<dbReference type="GO" id="GO:0005975">
    <property type="term" value="P:carbohydrate metabolic process"/>
    <property type="evidence" value="ECO:0007669"/>
    <property type="project" value="InterPro"/>
</dbReference>
<dbReference type="SUPFAM" id="SSF74650">
    <property type="entry name" value="Galactose mutarotase-like"/>
    <property type="match status" value="1"/>
</dbReference>
<evidence type="ECO:0000256" key="2">
    <source>
        <dbReference type="ARBA" id="ARBA00005866"/>
    </source>
</evidence>
<dbReference type="KEGG" id="vpd:VAPA_1c12330"/>
<feature type="active site" evidence="5">
    <location>
        <position position="268"/>
    </location>
</feature>
<dbReference type="HOGENOM" id="CLU_048345_2_0_4"/>
<dbReference type="CDD" id="cd09020">
    <property type="entry name" value="D-hex-6-P-epi_like"/>
    <property type="match status" value="1"/>
</dbReference>
<dbReference type="EC" id="5.1.3.15" evidence="4"/>
<dbReference type="InterPro" id="IPR025532">
    <property type="entry name" value="G6P_1-epimerase"/>
</dbReference>